<dbReference type="InterPro" id="IPR036890">
    <property type="entry name" value="HATPase_C_sf"/>
</dbReference>
<evidence type="ECO:0000256" key="2">
    <source>
        <dbReference type="SAM" id="Coils"/>
    </source>
</evidence>
<dbReference type="AlphaFoldDB" id="A0A3B0XLC3"/>
<evidence type="ECO:0000313" key="4">
    <source>
        <dbReference type="EMBL" id="VAW56964.1"/>
    </source>
</evidence>
<accession>A0A3B0XLC3</accession>
<protein>
    <recommendedName>
        <fullName evidence="3">Response regulatory domain-containing protein</fullName>
    </recommendedName>
</protein>
<reference evidence="4" key="1">
    <citation type="submission" date="2018-06" db="EMBL/GenBank/DDBJ databases">
        <authorList>
            <person name="Zhirakovskaya E."/>
        </authorList>
    </citation>
    <scope>NUCLEOTIDE SEQUENCE</scope>
</reference>
<dbReference type="PANTHER" id="PTHR43156:SF2">
    <property type="entry name" value="STAGE II SPORULATION PROTEIN E"/>
    <property type="match status" value="1"/>
</dbReference>
<dbReference type="InterPro" id="IPR011006">
    <property type="entry name" value="CheY-like_superfamily"/>
</dbReference>
<dbReference type="InterPro" id="IPR001932">
    <property type="entry name" value="PPM-type_phosphatase-like_dom"/>
</dbReference>
<keyword evidence="2" id="KW-0175">Coiled coil</keyword>
<dbReference type="EMBL" id="UOFF01000310">
    <property type="protein sequence ID" value="VAW56964.1"/>
    <property type="molecule type" value="Genomic_DNA"/>
</dbReference>
<dbReference type="Pfam" id="PF07228">
    <property type="entry name" value="SpoIIE"/>
    <property type="match status" value="1"/>
</dbReference>
<name>A0A3B0XLC3_9ZZZZ</name>
<dbReference type="SUPFAM" id="SSF52172">
    <property type="entry name" value="CheY-like"/>
    <property type="match status" value="1"/>
</dbReference>
<dbReference type="Gene3D" id="3.30.565.10">
    <property type="entry name" value="Histidine kinase-like ATPase, C-terminal domain"/>
    <property type="match status" value="1"/>
</dbReference>
<dbReference type="SMART" id="SM00331">
    <property type="entry name" value="PP2C_SIG"/>
    <property type="match status" value="1"/>
</dbReference>
<dbReference type="Gene3D" id="3.60.40.10">
    <property type="entry name" value="PPM-type phosphatase domain"/>
    <property type="match status" value="1"/>
</dbReference>
<dbReference type="SMART" id="SM00448">
    <property type="entry name" value="REC"/>
    <property type="match status" value="1"/>
</dbReference>
<dbReference type="Gene3D" id="3.40.50.2300">
    <property type="match status" value="1"/>
</dbReference>
<dbReference type="InterPro" id="IPR036457">
    <property type="entry name" value="PPM-type-like_dom_sf"/>
</dbReference>
<proteinExistence type="predicted"/>
<sequence length="567" mass="63673">MSNAINDLKVVLVVDDDLTNRLVLSSLLKTSGYVSIEAKNGKEAVSAITKHYIDIILLDVMMPIMDGYEAAKIIKKTQTHFIPIIFLTAMTDENALAKCIESGGDDFLTKPFNHVVLNSKINSMLRIAELYKNIEEQSREIKEQNLLIEQEMQLTKKLFNKTIANDLRGDNAGLHYSMSPMSMFNGDLILSELNQTNGLDVLIGDFTGHGLSAAIGALPVSDVFRSMTQKGFAFANMLVEANTKLIELLPTHMFMATALISLDRSNNVLSIINAGLPDIYLYRQGEIVHTFKSKNIPLGISRLLPSQFEIEMQTLEYGDRIIASTDGIMEANNPNNEMFGLDRLLTIFKENSCPEKLFDMILSECNNFCEDAAQTDDITLLEVCHLEKVEYASSRRLSNEHKEASNWSLEFSLDIKSLRQLDILPYLMQAVDQLQPLESGRTKVHTVLTEMFANALDHGVLKLDSSMKDSPQGYMDFYLEKQKRLETFEEGNIQISLRHELNDDGGGRLTLHLMDSGEGYDFENVDTNKNQYSGRGNQLVSSLCTEMKILGKGNSVMAYYDWTVDKS</sequence>
<dbReference type="SUPFAM" id="SSF81606">
    <property type="entry name" value="PP2C-like"/>
    <property type="match status" value="1"/>
</dbReference>
<evidence type="ECO:0000256" key="1">
    <source>
        <dbReference type="ARBA" id="ARBA00022801"/>
    </source>
</evidence>
<dbReference type="InterPro" id="IPR001789">
    <property type="entry name" value="Sig_transdc_resp-reg_receiver"/>
</dbReference>
<dbReference type="Pfam" id="PF00072">
    <property type="entry name" value="Response_reg"/>
    <property type="match status" value="1"/>
</dbReference>
<dbReference type="PANTHER" id="PTHR43156">
    <property type="entry name" value="STAGE II SPORULATION PROTEIN E-RELATED"/>
    <property type="match status" value="1"/>
</dbReference>
<organism evidence="4">
    <name type="scientific">hydrothermal vent metagenome</name>
    <dbReference type="NCBI Taxonomy" id="652676"/>
    <lineage>
        <taxon>unclassified sequences</taxon>
        <taxon>metagenomes</taxon>
        <taxon>ecological metagenomes</taxon>
    </lineage>
</organism>
<dbReference type="GO" id="GO:0016791">
    <property type="term" value="F:phosphatase activity"/>
    <property type="evidence" value="ECO:0007669"/>
    <property type="project" value="TreeGrafter"/>
</dbReference>
<gene>
    <name evidence="4" type="ORF">MNBD_GAMMA07-437</name>
</gene>
<keyword evidence="1" id="KW-0378">Hydrolase</keyword>
<evidence type="ECO:0000259" key="3">
    <source>
        <dbReference type="PROSITE" id="PS50110"/>
    </source>
</evidence>
<dbReference type="PROSITE" id="PS50110">
    <property type="entry name" value="RESPONSE_REGULATORY"/>
    <property type="match status" value="1"/>
</dbReference>
<feature type="coiled-coil region" evidence="2">
    <location>
        <begin position="124"/>
        <end position="154"/>
    </location>
</feature>
<feature type="domain" description="Response regulatory" evidence="3">
    <location>
        <begin position="10"/>
        <end position="125"/>
    </location>
</feature>
<dbReference type="InterPro" id="IPR052016">
    <property type="entry name" value="Bact_Sigma-Reg"/>
</dbReference>
<dbReference type="GO" id="GO:0000160">
    <property type="term" value="P:phosphorelay signal transduction system"/>
    <property type="evidence" value="ECO:0007669"/>
    <property type="project" value="InterPro"/>
</dbReference>